<feature type="transmembrane region" description="Helical" evidence="1">
    <location>
        <begin position="31"/>
        <end position="51"/>
    </location>
</feature>
<keyword evidence="1" id="KW-0472">Membrane</keyword>
<dbReference type="RefSeq" id="WP_263370587.1">
    <property type="nucleotide sequence ID" value="NZ_JAGSYD010000002.1"/>
</dbReference>
<comment type="caution">
    <text evidence="3">The sequence shown here is derived from an EMBL/GenBank/DDBJ whole genome shotgun (WGS) entry which is preliminary data.</text>
</comment>
<name>A0ABW1ZF55_9BACT</name>
<dbReference type="EMBL" id="JBHSWI010000001">
    <property type="protein sequence ID" value="MFC6647518.1"/>
    <property type="molecule type" value="Genomic_DNA"/>
</dbReference>
<reference evidence="3" key="1">
    <citation type="journal article" date="2014" name="Int. J. Syst. Evol. Microbiol.">
        <title>Complete genome of a new Firmicutes species belonging to the dominant human colonic microbiota ('Ruminococcus bicirculans') reveals two chromosomes and a selective capacity to utilize plant glucans.</title>
        <authorList>
            <consortium name="NISC Comparative Sequencing Program"/>
            <person name="Wegmann U."/>
            <person name="Louis P."/>
            <person name="Goesmann A."/>
            <person name="Henrissat B."/>
            <person name="Duncan S.H."/>
            <person name="Flint H.J."/>
        </authorList>
    </citation>
    <scope>NUCLEOTIDE SEQUENCE</scope>
    <source>
        <strain evidence="3">NBRC 107139</strain>
    </source>
</reference>
<accession>A0ABW1ZF55</accession>
<gene>
    <name evidence="2" type="ORF">ACFQBQ_00125</name>
    <name evidence="3" type="ORF">ACFQBQ_18485</name>
</gene>
<dbReference type="EMBL" id="JBHSWI010000001">
    <property type="protein sequence ID" value="MFC6644027.1"/>
    <property type="molecule type" value="Genomic_DNA"/>
</dbReference>
<dbReference type="Proteomes" id="UP001596391">
    <property type="component" value="Unassembled WGS sequence"/>
</dbReference>
<keyword evidence="1" id="KW-0812">Transmembrane</keyword>
<evidence type="ECO:0008006" key="5">
    <source>
        <dbReference type="Google" id="ProtNLM"/>
    </source>
</evidence>
<evidence type="ECO:0000256" key="1">
    <source>
        <dbReference type="SAM" id="Phobius"/>
    </source>
</evidence>
<feature type="transmembrane region" description="Helical" evidence="1">
    <location>
        <begin position="177"/>
        <end position="198"/>
    </location>
</feature>
<organism evidence="3 4">
    <name type="scientific">Granulicella cerasi</name>
    <dbReference type="NCBI Taxonomy" id="741063"/>
    <lineage>
        <taxon>Bacteria</taxon>
        <taxon>Pseudomonadati</taxon>
        <taxon>Acidobacteriota</taxon>
        <taxon>Terriglobia</taxon>
        <taxon>Terriglobales</taxon>
        <taxon>Acidobacteriaceae</taxon>
        <taxon>Granulicella</taxon>
    </lineage>
</organism>
<evidence type="ECO:0000313" key="3">
    <source>
        <dbReference type="EMBL" id="MFC6647518.1"/>
    </source>
</evidence>
<protein>
    <recommendedName>
        <fullName evidence="5">Prenyltransferase</fullName>
    </recommendedName>
</protein>
<proteinExistence type="predicted"/>
<reference evidence="4" key="2">
    <citation type="journal article" date="2019" name="Int. J. Syst. Evol. Microbiol.">
        <title>The Global Catalogue of Microorganisms (GCM) 10K type strain sequencing project: providing services to taxonomists for standard genome sequencing and annotation.</title>
        <authorList>
            <consortium name="The Broad Institute Genomics Platform"/>
            <consortium name="The Broad Institute Genome Sequencing Center for Infectious Disease"/>
            <person name="Wu L."/>
            <person name="Ma J."/>
        </authorList>
    </citation>
    <scope>NUCLEOTIDE SEQUENCE [LARGE SCALE GENOMIC DNA]</scope>
    <source>
        <strain evidence="4">CGMCC 1.16026</strain>
    </source>
</reference>
<keyword evidence="1" id="KW-1133">Transmembrane helix</keyword>
<keyword evidence="4" id="KW-1185">Reference proteome</keyword>
<feature type="transmembrane region" description="Helical" evidence="1">
    <location>
        <begin position="57"/>
        <end position="76"/>
    </location>
</feature>
<sequence>MQNTAKKQELDVRRGLRLVPAPPQRQNSLTLWHLLSLDAPSVAAVWTVLVARATGVHLAWPVPAAMFVAVWLVYVADRLLDRHDLEERHRFHQRHRARFVIATAWAVPVLAALVFHFDERTLRLNLLLASLLVAWFVIIHASAASRRLPKELAVGIFFPAAVFLPTVALRPDLRLELIAPAILFAMLCTLNCLFVYAWEHPHDRTQAHATTRWALEHLDALSFALMALAAVFTLVYREDLRVLPVCIGLGAGFLLLLDRLRATQRPTVQRALADAALLTPLLFLPFLR</sequence>
<feature type="transmembrane region" description="Helical" evidence="1">
    <location>
        <begin position="242"/>
        <end position="259"/>
    </location>
</feature>
<reference evidence="3" key="3">
    <citation type="submission" date="2024-09" db="EMBL/GenBank/DDBJ databases">
        <authorList>
            <person name="Sun Q."/>
            <person name="Mori K."/>
        </authorList>
    </citation>
    <scope>NUCLEOTIDE SEQUENCE</scope>
    <source>
        <strain evidence="3">NBRC 107139</strain>
    </source>
</reference>
<feature type="transmembrane region" description="Helical" evidence="1">
    <location>
        <begin position="122"/>
        <end position="140"/>
    </location>
</feature>
<feature type="transmembrane region" description="Helical" evidence="1">
    <location>
        <begin position="97"/>
        <end position="116"/>
    </location>
</feature>
<feature type="transmembrane region" description="Helical" evidence="1">
    <location>
        <begin position="152"/>
        <end position="171"/>
    </location>
</feature>
<evidence type="ECO:0000313" key="4">
    <source>
        <dbReference type="Proteomes" id="UP001596391"/>
    </source>
</evidence>
<evidence type="ECO:0000313" key="2">
    <source>
        <dbReference type="EMBL" id="MFC6644027.1"/>
    </source>
</evidence>
<feature type="transmembrane region" description="Helical" evidence="1">
    <location>
        <begin position="218"/>
        <end position="236"/>
    </location>
</feature>